<dbReference type="InterPro" id="IPR027393">
    <property type="entry name" value="Virus_scaffolding_prot_C"/>
</dbReference>
<evidence type="ECO:0000313" key="3">
    <source>
        <dbReference type="Proteomes" id="UP001237207"/>
    </source>
</evidence>
<sequence>MEKKKSYAEMMKSRTIPRKQDLTITDVYIDMLLNEILLNQEKRQLMMAIDQALDEGDRDSFQELTTKLIQLQERFGM</sequence>
<dbReference type="EMBL" id="JAUSUC010000010">
    <property type="protein sequence ID" value="MDQ0214779.1"/>
    <property type="molecule type" value="Genomic_DNA"/>
</dbReference>
<comment type="caution">
    <text evidence="2">The sequence shown here is derived from an EMBL/GenBank/DDBJ whole genome shotgun (WGS) entry which is preliminary data.</text>
</comment>
<dbReference type="InterPro" id="IPR014957">
    <property type="entry name" value="IDEAL_dom"/>
</dbReference>
<dbReference type="SMART" id="SM00914">
    <property type="entry name" value="IDEAL"/>
    <property type="match status" value="1"/>
</dbReference>
<organism evidence="2 3">
    <name type="scientific">Oikeobacillus pervagus</name>
    <dbReference type="NCBI Taxonomy" id="1325931"/>
    <lineage>
        <taxon>Bacteria</taxon>
        <taxon>Bacillati</taxon>
        <taxon>Bacillota</taxon>
        <taxon>Bacilli</taxon>
        <taxon>Bacillales</taxon>
        <taxon>Bacillaceae</taxon>
        <taxon>Oikeobacillus</taxon>
    </lineage>
</organism>
<dbReference type="RefSeq" id="WP_307256769.1">
    <property type="nucleotide sequence ID" value="NZ_JAUSUC010000010.1"/>
</dbReference>
<dbReference type="Pfam" id="PF08858">
    <property type="entry name" value="IDEAL"/>
    <property type="match status" value="1"/>
</dbReference>
<proteinExistence type="predicted"/>
<protein>
    <submittedName>
        <fullName evidence="2">Uncharacterized protein YpiB (UPF0302 family)</fullName>
    </submittedName>
</protein>
<dbReference type="Gene3D" id="4.10.810.10">
    <property type="entry name" value="Virus Scaffolding Protein, Chain A"/>
    <property type="match status" value="1"/>
</dbReference>
<feature type="domain" description="IDEAL" evidence="1">
    <location>
        <begin position="32"/>
        <end position="68"/>
    </location>
</feature>
<keyword evidence="3" id="KW-1185">Reference proteome</keyword>
<reference evidence="2" key="1">
    <citation type="submission" date="2023-07" db="EMBL/GenBank/DDBJ databases">
        <title>Genomic Encyclopedia of Type Strains, Phase IV (KMG-IV): sequencing the most valuable type-strain genomes for metagenomic binning, comparative biology and taxonomic classification.</title>
        <authorList>
            <person name="Goeker M."/>
        </authorList>
    </citation>
    <scope>NUCLEOTIDE SEQUENCE</scope>
    <source>
        <strain evidence="2">DSM 23947</strain>
    </source>
</reference>
<name>A0AAJ1T2M2_9BACI</name>
<dbReference type="AlphaFoldDB" id="A0AAJ1T2M2"/>
<dbReference type="Proteomes" id="UP001237207">
    <property type="component" value="Unassembled WGS sequence"/>
</dbReference>
<accession>A0AAJ1T2M2</accession>
<gene>
    <name evidence="2" type="ORF">J2S13_001176</name>
</gene>
<evidence type="ECO:0000313" key="2">
    <source>
        <dbReference type="EMBL" id="MDQ0214779.1"/>
    </source>
</evidence>
<evidence type="ECO:0000259" key="1">
    <source>
        <dbReference type="SMART" id="SM00914"/>
    </source>
</evidence>